<evidence type="ECO:0000313" key="2">
    <source>
        <dbReference type="EMBL" id="OGM10721.1"/>
    </source>
</evidence>
<dbReference type="Proteomes" id="UP000176939">
    <property type="component" value="Unassembled WGS sequence"/>
</dbReference>
<evidence type="ECO:0000313" key="3">
    <source>
        <dbReference type="Proteomes" id="UP000176939"/>
    </source>
</evidence>
<accession>A0A1F7X6V5</accession>
<dbReference type="EMBL" id="MGFQ01000001">
    <property type="protein sequence ID" value="OGM10721.1"/>
    <property type="molecule type" value="Genomic_DNA"/>
</dbReference>
<feature type="domain" description="DUF218" evidence="1">
    <location>
        <begin position="46"/>
        <end position="182"/>
    </location>
</feature>
<dbReference type="Pfam" id="PF02698">
    <property type="entry name" value="DUF218"/>
    <property type="match status" value="1"/>
</dbReference>
<gene>
    <name evidence="2" type="ORF">A2Z67_01980</name>
</gene>
<dbReference type="InterPro" id="IPR003848">
    <property type="entry name" value="DUF218"/>
</dbReference>
<name>A0A1F7X6V5_9BACT</name>
<sequence>MSLEITPGIISAKERRAARLFCSRRDREKIIGIYERRCAEIPERADAALVLGTSPILYPGKFKKRVYTAVWLANRSIVPLVIFSGNHDHETCDTDQACRARDLAITEFGLDKEKIMTVGGNNTAENLQEASKLLAGSGNNVKDLYIVSDGLHLIRVLPLADHVFGEIGVQVHPFPIINEGKVDPNDPKVIEEIIKAVLYNRTLNKNVCPVSGEIRSYIDGIASYYTEKTRAMSQLPEVSFDEWRVNLH</sequence>
<comment type="caution">
    <text evidence="2">The sequence shown here is derived from an EMBL/GenBank/DDBJ whole genome shotgun (WGS) entry which is preliminary data.</text>
</comment>
<proteinExistence type="predicted"/>
<reference evidence="2 3" key="1">
    <citation type="journal article" date="2016" name="Nat. Commun.">
        <title>Thousands of microbial genomes shed light on interconnected biogeochemical processes in an aquifer system.</title>
        <authorList>
            <person name="Anantharaman K."/>
            <person name="Brown C.T."/>
            <person name="Hug L.A."/>
            <person name="Sharon I."/>
            <person name="Castelle C.J."/>
            <person name="Probst A.J."/>
            <person name="Thomas B.C."/>
            <person name="Singh A."/>
            <person name="Wilkins M.J."/>
            <person name="Karaoz U."/>
            <person name="Brodie E.L."/>
            <person name="Williams K.H."/>
            <person name="Hubbard S.S."/>
            <person name="Banfield J.F."/>
        </authorList>
    </citation>
    <scope>NUCLEOTIDE SEQUENCE [LARGE SCALE GENOMIC DNA]</scope>
</reference>
<dbReference type="AlphaFoldDB" id="A0A1F7X6V5"/>
<organism evidence="2 3">
    <name type="scientific">Candidatus Woesebacteria bacterium RBG_13_36_22</name>
    <dbReference type="NCBI Taxonomy" id="1802478"/>
    <lineage>
        <taxon>Bacteria</taxon>
        <taxon>Candidatus Woeseibacteriota</taxon>
    </lineage>
</organism>
<protein>
    <recommendedName>
        <fullName evidence="1">DUF218 domain-containing protein</fullName>
    </recommendedName>
</protein>
<evidence type="ECO:0000259" key="1">
    <source>
        <dbReference type="Pfam" id="PF02698"/>
    </source>
</evidence>
<dbReference type="CDD" id="cd06259">
    <property type="entry name" value="YdcF-like"/>
    <property type="match status" value="1"/>
</dbReference>